<keyword evidence="12" id="KW-1185">Reference proteome</keyword>
<dbReference type="GO" id="GO:0005789">
    <property type="term" value="C:endoplasmic reticulum membrane"/>
    <property type="evidence" value="ECO:0007669"/>
    <property type="project" value="UniProtKB-SubCell"/>
</dbReference>
<feature type="transmembrane region" description="Helical" evidence="10">
    <location>
        <begin position="176"/>
        <end position="207"/>
    </location>
</feature>
<dbReference type="Proteomes" id="UP001149090">
    <property type="component" value="Unassembled WGS sequence"/>
</dbReference>
<feature type="transmembrane region" description="Helical" evidence="10">
    <location>
        <begin position="301"/>
        <end position="320"/>
    </location>
</feature>
<evidence type="ECO:0000256" key="3">
    <source>
        <dbReference type="ARBA" id="ARBA00008715"/>
    </source>
</evidence>
<comment type="similarity">
    <text evidence="3 10">Belongs to the ALG6/ALG8 glucosyltransferase family.</text>
</comment>
<reference evidence="11" key="1">
    <citation type="submission" date="2022-10" db="EMBL/GenBank/DDBJ databases">
        <title>Novel sulphate-reducing endosymbionts in the free-living metamonad Anaeramoeba.</title>
        <authorList>
            <person name="Jerlstrom-Hultqvist J."/>
            <person name="Cepicka I."/>
            <person name="Gallot-Lavallee L."/>
            <person name="Salas-Leiva D."/>
            <person name="Curtis B.A."/>
            <person name="Zahonova K."/>
            <person name="Pipaliya S."/>
            <person name="Dacks J."/>
            <person name="Roger A.J."/>
        </authorList>
    </citation>
    <scope>NUCLEOTIDE SEQUENCE</scope>
    <source>
        <strain evidence="11">BMAN</strain>
    </source>
</reference>
<evidence type="ECO:0000313" key="11">
    <source>
        <dbReference type="EMBL" id="KAJ5076391.1"/>
    </source>
</evidence>
<feature type="transmembrane region" description="Helical" evidence="10">
    <location>
        <begin position="420"/>
        <end position="438"/>
    </location>
</feature>
<dbReference type="Pfam" id="PF03155">
    <property type="entry name" value="Alg6_Alg8"/>
    <property type="match status" value="1"/>
</dbReference>
<proteinExistence type="inferred from homology"/>
<evidence type="ECO:0000256" key="8">
    <source>
        <dbReference type="ARBA" id="ARBA00022989"/>
    </source>
</evidence>
<protein>
    <recommendedName>
        <fullName evidence="10">Alpha-1,3-glucosyltransferase</fullName>
        <ecNumber evidence="10">2.4.1.-</ecNumber>
    </recommendedName>
</protein>
<feature type="transmembrane region" description="Helical" evidence="10">
    <location>
        <begin position="366"/>
        <end position="384"/>
    </location>
</feature>
<keyword evidence="4 10" id="KW-0328">Glycosyltransferase</keyword>
<feature type="transmembrane region" description="Helical" evidence="10">
    <location>
        <begin position="227"/>
        <end position="247"/>
    </location>
</feature>
<keyword evidence="5 10" id="KW-0808">Transferase</keyword>
<dbReference type="OrthoDB" id="4983at2759"/>
<organism evidence="11 12">
    <name type="scientific">Anaeramoeba ignava</name>
    <name type="common">Anaerobic marine amoeba</name>
    <dbReference type="NCBI Taxonomy" id="1746090"/>
    <lineage>
        <taxon>Eukaryota</taxon>
        <taxon>Metamonada</taxon>
        <taxon>Anaeramoebidae</taxon>
        <taxon>Anaeramoeba</taxon>
    </lineage>
</organism>
<dbReference type="InterPro" id="IPR004856">
    <property type="entry name" value="Glyco_trans_ALG6/ALG8"/>
</dbReference>
<dbReference type="OMA" id="RVYMRAT"/>
<keyword evidence="7 10" id="KW-0256">Endoplasmic reticulum</keyword>
<evidence type="ECO:0000256" key="5">
    <source>
        <dbReference type="ARBA" id="ARBA00022679"/>
    </source>
</evidence>
<evidence type="ECO:0000256" key="4">
    <source>
        <dbReference type="ARBA" id="ARBA00022676"/>
    </source>
</evidence>
<evidence type="ECO:0000256" key="10">
    <source>
        <dbReference type="RuleBase" id="RU363110"/>
    </source>
</evidence>
<keyword evidence="8 10" id="KW-1133">Transmembrane helix</keyword>
<accession>A0A9Q0RDA9</accession>
<evidence type="ECO:0000256" key="2">
    <source>
        <dbReference type="ARBA" id="ARBA00004922"/>
    </source>
</evidence>
<feature type="transmembrane region" description="Helical" evidence="10">
    <location>
        <begin position="390"/>
        <end position="408"/>
    </location>
</feature>
<dbReference type="PANTHER" id="PTHR12413">
    <property type="entry name" value="DOLICHYL GLYCOSYLTRANSFERASE"/>
    <property type="match status" value="1"/>
</dbReference>
<evidence type="ECO:0000256" key="9">
    <source>
        <dbReference type="ARBA" id="ARBA00023136"/>
    </source>
</evidence>
<keyword evidence="9 10" id="KW-0472">Membrane</keyword>
<comment type="subcellular location">
    <subcellularLocation>
        <location evidence="1 10">Endoplasmic reticulum membrane</location>
        <topology evidence="1 10">Multi-pass membrane protein</topology>
    </subcellularLocation>
</comment>
<feature type="transmembrane region" description="Helical" evidence="10">
    <location>
        <begin position="151"/>
        <end position="169"/>
    </location>
</feature>
<evidence type="ECO:0000313" key="12">
    <source>
        <dbReference type="Proteomes" id="UP001149090"/>
    </source>
</evidence>
<comment type="pathway">
    <text evidence="2 10">Protein modification; protein glycosylation.</text>
</comment>
<dbReference type="PANTHER" id="PTHR12413:SF1">
    <property type="entry name" value="DOLICHYL PYROPHOSPHATE MAN9GLCNAC2 ALPHA-1,3-GLUCOSYLTRANSFERASE"/>
    <property type="match status" value="1"/>
</dbReference>
<dbReference type="EC" id="2.4.1.-" evidence="10"/>
<dbReference type="GO" id="GO:0042281">
    <property type="term" value="F:dolichyl pyrophosphate Man9GlcNAc2 alpha-1,3-glucosyltransferase activity"/>
    <property type="evidence" value="ECO:0007669"/>
    <property type="project" value="TreeGrafter"/>
</dbReference>
<dbReference type="EMBL" id="JAPDFW010000061">
    <property type="protein sequence ID" value="KAJ5076391.1"/>
    <property type="molecule type" value="Genomic_DNA"/>
</dbReference>
<gene>
    <name evidence="11" type="ORF">M0811_06390</name>
</gene>
<comment type="caution">
    <text evidence="11">The sequence shown here is derived from an EMBL/GenBank/DDBJ whole genome shotgun (WGS) entry which is preliminary data.</text>
</comment>
<feature type="transmembrane region" description="Helical" evidence="10">
    <location>
        <begin position="100"/>
        <end position="122"/>
    </location>
</feature>
<feature type="transmembrane region" description="Helical" evidence="10">
    <location>
        <begin position="450"/>
        <end position="478"/>
    </location>
</feature>
<dbReference type="AlphaFoldDB" id="A0A9Q0RDA9"/>
<sequence length="489" mass="57763">MIFQFFLSITIAILIRVFIALHSPKISEMNFEKQQQIMEFTTKNSIKNWFENQKTSNKQRIDFSPLSGYHSWLNGQIARMIDPQIVSRTHSKKDEGINQIFMRWTVIIADLVLYFPALALMVEDSSSNTNQAVQWLAMALQPALLLIDHAYFQYNSISIAFCLIAIYFIKLNKKILAFFFYSLAFFYNSNTLVFALPFVLYSLGLWISDSFDEEIDQNPKNKKIHPFMSNLFFLSILIAFIFLSFWFPFNNPKKIILENFQKIFYPFETQTNSEKDIANIWSVMSKIIPFQKRFSVLKLKIGSSILTSIFSMIINTHLFFKPTTRNLNLALFNTSLAFFLFGFQFNEEFILFPLIIATFMLQDAKIGLYMLWFILIGTFSLFPFMLTEKIFTPCILLPVLFILISWKIVSFLGHFKKLKISLFISVLICLFSLIPFFFQSSTKFTFTFTFTFTFIFIFLSWIFFLYHQFFPFNLWFLFQKKNLKTKKNQ</sequence>
<evidence type="ECO:0000256" key="1">
    <source>
        <dbReference type="ARBA" id="ARBA00004477"/>
    </source>
</evidence>
<name>A0A9Q0RDA9_ANAIG</name>
<evidence type="ECO:0000256" key="6">
    <source>
        <dbReference type="ARBA" id="ARBA00022692"/>
    </source>
</evidence>
<keyword evidence="6 10" id="KW-0812">Transmembrane</keyword>
<evidence type="ECO:0000256" key="7">
    <source>
        <dbReference type="ARBA" id="ARBA00022824"/>
    </source>
</evidence>
<feature type="transmembrane region" description="Helical" evidence="10">
    <location>
        <begin position="6"/>
        <end position="23"/>
    </location>
</feature>